<comment type="caution">
    <text evidence="5">The sequence shown here is derived from an EMBL/GenBank/DDBJ whole genome shotgun (WGS) entry which is preliminary data.</text>
</comment>
<feature type="compositionally biased region" description="Low complexity" evidence="2">
    <location>
        <begin position="52"/>
        <end position="69"/>
    </location>
</feature>
<dbReference type="GO" id="GO:0004725">
    <property type="term" value="F:protein tyrosine phosphatase activity"/>
    <property type="evidence" value="ECO:0007669"/>
    <property type="project" value="InterPro"/>
</dbReference>
<feature type="region of interest" description="Disordered" evidence="2">
    <location>
        <begin position="1"/>
        <end position="22"/>
    </location>
</feature>
<dbReference type="PROSITE" id="PS50055">
    <property type="entry name" value="TYR_PHOSPHATASE_PTP"/>
    <property type="match status" value="1"/>
</dbReference>
<gene>
    <name evidence="5" type="ORF">TD95_000524</name>
</gene>
<dbReference type="InterPro" id="IPR050348">
    <property type="entry name" value="Protein-Tyr_Phosphatase"/>
</dbReference>
<proteinExistence type="inferred from homology"/>
<dbReference type="InterPro" id="IPR003595">
    <property type="entry name" value="Tyr_Pase_cat"/>
</dbReference>
<feature type="compositionally biased region" description="Low complexity" evidence="2">
    <location>
        <begin position="508"/>
        <end position="528"/>
    </location>
</feature>
<feature type="domain" description="Tyrosine-protein phosphatase" evidence="3">
    <location>
        <begin position="349"/>
        <end position="719"/>
    </location>
</feature>
<feature type="region of interest" description="Disordered" evidence="2">
    <location>
        <begin position="307"/>
        <end position="347"/>
    </location>
</feature>
<evidence type="ECO:0000259" key="4">
    <source>
        <dbReference type="PROSITE" id="PS50056"/>
    </source>
</evidence>
<feature type="region of interest" description="Disordered" evidence="2">
    <location>
        <begin position="737"/>
        <end position="789"/>
    </location>
</feature>
<feature type="region of interest" description="Disordered" evidence="2">
    <location>
        <begin position="492"/>
        <end position="533"/>
    </location>
</feature>
<dbReference type="Proteomes" id="UP000033483">
    <property type="component" value="Unassembled WGS sequence"/>
</dbReference>
<dbReference type="AlphaFoldDB" id="A0A0F4Z906"/>
<dbReference type="Gene3D" id="3.90.190.10">
    <property type="entry name" value="Protein tyrosine phosphatase superfamily"/>
    <property type="match status" value="2"/>
</dbReference>
<evidence type="ECO:0000259" key="3">
    <source>
        <dbReference type="PROSITE" id="PS50055"/>
    </source>
</evidence>
<reference evidence="5 6" key="1">
    <citation type="submission" date="2015-03" db="EMBL/GenBank/DDBJ databases">
        <authorList>
            <person name="Radwan O."/>
            <person name="Al-Naeli F.A."/>
            <person name="Rendon G.A."/>
            <person name="Fields C."/>
        </authorList>
    </citation>
    <scope>NUCLEOTIDE SEQUENCE [LARGE SCALE GENOMIC DNA]</scope>
    <source>
        <strain evidence="5">CR-DP1</strain>
    </source>
</reference>
<dbReference type="InterPro" id="IPR000387">
    <property type="entry name" value="Tyr_Pase_dom"/>
</dbReference>
<evidence type="ECO:0000256" key="2">
    <source>
        <dbReference type="SAM" id="MobiDB-lite"/>
    </source>
</evidence>
<dbReference type="PRINTS" id="PR00700">
    <property type="entry name" value="PRTYPHPHTASE"/>
</dbReference>
<name>A0A0F4Z906_9PEZI</name>
<dbReference type="EMBL" id="LAEV01001911">
    <property type="protein sequence ID" value="KKA26982.1"/>
    <property type="molecule type" value="Genomic_DNA"/>
</dbReference>
<dbReference type="InterPro" id="IPR029021">
    <property type="entry name" value="Prot-tyrosine_phosphatase-like"/>
</dbReference>
<dbReference type="InterPro" id="IPR016130">
    <property type="entry name" value="Tyr_Pase_AS"/>
</dbReference>
<dbReference type="InterPro" id="IPR000242">
    <property type="entry name" value="PTP_cat"/>
</dbReference>
<dbReference type="Pfam" id="PF00102">
    <property type="entry name" value="Y_phosphatase"/>
    <property type="match status" value="3"/>
</dbReference>
<organism evidence="5 6">
    <name type="scientific">Thielaviopsis punctulata</name>
    <dbReference type="NCBI Taxonomy" id="72032"/>
    <lineage>
        <taxon>Eukaryota</taxon>
        <taxon>Fungi</taxon>
        <taxon>Dikarya</taxon>
        <taxon>Ascomycota</taxon>
        <taxon>Pezizomycotina</taxon>
        <taxon>Sordariomycetes</taxon>
        <taxon>Hypocreomycetidae</taxon>
        <taxon>Microascales</taxon>
        <taxon>Ceratocystidaceae</taxon>
        <taxon>Thielaviopsis</taxon>
    </lineage>
</organism>
<dbReference type="SMART" id="SM00404">
    <property type="entry name" value="PTPc_motif"/>
    <property type="match status" value="1"/>
</dbReference>
<dbReference type="PANTHER" id="PTHR19134">
    <property type="entry name" value="RECEPTOR-TYPE TYROSINE-PROTEIN PHOSPHATASE"/>
    <property type="match status" value="1"/>
</dbReference>
<comment type="similarity">
    <text evidence="1">Belongs to the protein-tyrosine phosphatase family. Non-receptor class subfamily.</text>
</comment>
<feature type="region of interest" description="Disordered" evidence="2">
    <location>
        <begin position="52"/>
        <end position="164"/>
    </location>
</feature>
<keyword evidence="6" id="KW-1185">Reference proteome</keyword>
<dbReference type="OrthoDB" id="10253954at2759"/>
<evidence type="ECO:0008006" key="7">
    <source>
        <dbReference type="Google" id="ProtNLM"/>
    </source>
</evidence>
<feature type="compositionally biased region" description="Basic and acidic residues" evidence="2">
    <location>
        <begin position="780"/>
        <end position="789"/>
    </location>
</feature>
<evidence type="ECO:0000313" key="6">
    <source>
        <dbReference type="Proteomes" id="UP000033483"/>
    </source>
</evidence>
<feature type="compositionally biased region" description="Low complexity" evidence="2">
    <location>
        <begin position="86"/>
        <end position="129"/>
    </location>
</feature>
<feature type="domain" description="Tyrosine specific protein phosphatases" evidence="4">
    <location>
        <begin position="602"/>
        <end position="710"/>
    </location>
</feature>
<evidence type="ECO:0000256" key="1">
    <source>
        <dbReference type="ARBA" id="ARBA00009649"/>
    </source>
</evidence>
<dbReference type="PROSITE" id="PS00383">
    <property type="entry name" value="TYR_PHOSPHATASE_1"/>
    <property type="match status" value="1"/>
</dbReference>
<dbReference type="SUPFAM" id="SSF52799">
    <property type="entry name" value="(Phosphotyrosine protein) phosphatases II"/>
    <property type="match status" value="1"/>
</dbReference>
<evidence type="ECO:0000313" key="5">
    <source>
        <dbReference type="EMBL" id="KKA26982.1"/>
    </source>
</evidence>
<feature type="compositionally biased region" description="Low complexity" evidence="2">
    <location>
        <begin position="762"/>
        <end position="779"/>
    </location>
</feature>
<sequence>MTEKEKGSKLDPSPPCRIPSPVRLKAKSRFSLINSTRLPPVAPPILAAALPAASASTPTLTPTSASPSSWSKAVTLPPNSHLPVPTSAVSSHSRSSSASSRSSLQPPHSASSTSSPLSQLSSQQSVQQQKSLHRLPSAFRGLSIRSPMKRARSPAPPPISTGAALRNPSINAVAVAAPLTSLPVDSNAGLSSYDHHVSDNTPFSTTIIGAPAPRKSSFSGFGGFSSNKKHSSKGSIGRHAGRVVKNTAAPTSGYAISDAAAMRNHLRTPSPKGAKMPPYLATSLHDIQAKFTELTWIERSRVAFGSKRKGHAWSPPRPSTASAAERSINPNRHMRRPSFRHPDPQQGLDRYINIQPWTHNRMILDVPPNTQSYVNASPVSLISPNDPERLPEQRYIAMQGPTETSTPYVWRMISEQIQGEGVIVQLTNMVENFTEKCFQYFPPNAENAVMHLNEKDIWGDGWRASLRFESIKTFAEGAIEVRKLVLNTYTVQPSPHSSAEGVFGGRLSKSSSKSSSKASSKNSSAKSSPLHSPNDLSPISGINSLSHIPAIDNPSLSLSSQALSTAETPVVVGGSDSKEIVIWHLFYTRWPDFGVPAYEDLGSFLQIMELSRQYNTNPVNPRIVHCSAGVGRTGTFIALEHLKRELDAGFMLSDGTDGANGSGAHPAAVQEELSPTTPGGVDTRGDMVFGTVDALREQRKLMVQSPAQYVFLYQVLRKLWYDRYGMSEADVAERAAKRLEGNEDERPAREGSKMAEQRQNQAAAASAAASVEAVEPAPAKTDEGKGLEE</sequence>
<dbReference type="PANTHER" id="PTHR19134:SF449">
    <property type="entry name" value="TYROSINE-PROTEIN PHOSPHATASE 1"/>
    <property type="match status" value="1"/>
</dbReference>
<dbReference type="SMART" id="SM00194">
    <property type="entry name" value="PTPc"/>
    <property type="match status" value="1"/>
</dbReference>
<feature type="compositionally biased region" description="Basic and acidic residues" evidence="2">
    <location>
        <begin position="737"/>
        <end position="756"/>
    </location>
</feature>
<accession>A0A0F4Z906</accession>
<dbReference type="PROSITE" id="PS50056">
    <property type="entry name" value="TYR_PHOSPHATASE_2"/>
    <property type="match status" value="1"/>
</dbReference>
<protein>
    <recommendedName>
        <fullName evidence="7">Protein-tyrosine-phosphatase</fullName>
    </recommendedName>
</protein>